<dbReference type="EC" id="3.4.21.-" evidence="6"/>
<dbReference type="InterPro" id="IPR018114">
    <property type="entry name" value="TRYPSIN_HIS"/>
</dbReference>
<dbReference type="Gene3D" id="2.40.10.10">
    <property type="entry name" value="Trypsin-like serine proteases"/>
    <property type="match status" value="2"/>
</dbReference>
<dbReference type="AlphaFoldDB" id="A0AAE3TAQ9"/>
<sequence>MRRRAVLSLLALVLAGPAPAQTSALERLTQRDDLFGFEAVGRLDVAQAGYCTAVLIAPDLVLTAAHCVMDRAGRRYATELRFRAGLRDGAAVAERGVLRTVVHPDYDIRARSTVTRVRHDVALVVLDRAIPAAVAAPFKVAAPSGPRAEVSVVSYALGRDDALSRQAVCHMQGMVEALFAFDCEVSFGSSGAPVFENGGRRGRIVSLISSGYRDDGQAVAFGPELPALVGRLKRQLASGEGVFPAEGFDARHLSVGDGNRGVFGEGNGTGAKFVRP</sequence>
<protein>
    <recommendedName>
        <fullName evidence="6">Serine protease</fullName>
        <ecNumber evidence="6">3.4.21.-</ecNumber>
    </recommendedName>
</protein>
<evidence type="ECO:0000256" key="1">
    <source>
        <dbReference type="ARBA" id="ARBA00008764"/>
    </source>
</evidence>
<evidence type="ECO:0000256" key="3">
    <source>
        <dbReference type="ARBA" id="ARBA00022729"/>
    </source>
</evidence>
<dbReference type="PROSITE" id="PS00134">
    <property type="entry name" value="TRYPSIN_HIS"/>
    <property type="match status" value="1"/>
</dbReference>
<name>A0AAE3TAQ9_9RHOB</name>
<dbReference type="InterPro" id="IPR008256">
    <property type="entry name" value="Peptidase_S1B"/>
</dbReference>
<evidence type="ECO:0000256" key="4">
    <source>
        <dbReference type="ARBA" id="ARBA00022801"/>
    </source>
</evidence>
<dbReference type="Proteomes" id="UP001220964">
    <property type="component" value="Unassembled WGS sequence"/>
</dbReference>
<keyword evidence="3 6" id="KW-0732">Signal</keyword>
<organism evidence="7 8">
    <name type="scientific">Psychromarinibacter sediminicola</name>
    <dbReference type="NCBI Taxonomy" id="3033385"/>
    <lineage>
        <taxon>Bacteria</taxon>
        <taxon>Pseudomonadati</taxon>
        <taxon>Pseudomonadota</taxon>
        <taxon>Alphaproteobacteria</taxon>
        <taxon>Rhodobacterales</taxon>
        <taxon>Paracoccaceae</taxon>
        <taxon>Psychromarinibacter</taxon>
    </lineage>
</organism>
<feature type="signal peptide" evidence="6">
    <location>
        <begin position="1"/>
        <end position="20"/>
    </location>
</feature>
<gene>
    <name evidence="7" type="ORF">P1J78_20395</name>
</gene>
<evidence type="ECO:0000256" key="5">
    <source>
        <dbReference type="ARBA" id="ARBA00022825"/>
    </source>
</evidence>
<evidence type="ECO:0000313" key="7">
    <source>
        <dbReference type="EMBL" id="MDF0603113.1"/>
    </source>
</evidence>
<accession>A0AAE3TAQ9</accession>
<dbReference type="PANTHER" id="PTHR15462">
    <property type="entry name" value="SERINE PROTEASE"/>
    <property type="match status" value="1"/>
</dbReference>
<evidence type="ECO:0000256" key="2">
    <source>
        <dbReference type="ARBA" id="ARBA00022670"/>
    </source>
</evidence>
<dbReference type="SUPFAM" id="SSF50494">
    <property type="entry name" value="Trypsin-like serine proteases"/>
    <property type="match status" value="1"/>
</dbReference>
<dbReference type="PANTHER" id="PTHR15462:SF8">
    <property type="entry name" value="SERINE PROTEASE"/>
    <property type="match status" value="1"/>
</dbReference>
<dbReference type="Pfam" id="PF13365">
    <property type="entry name" value="Trypsin_2"/>
    <property type="match status" value="1"/>
</dbReference>
<dbReference type="GO" id="GO:0004252">
    <property type="term" value="F:serine-type endopeptidase activity"/>
    <property type="evidence" value="ECO:0007669"/>
    <property type="project" value="InterPro"/>
</dbReference>
<reference evidence="7" key="1">
    <citation type="submission" date="2023-03" db="EMBL/GenBank/DDBJ databases">
        <title>Multiphase analysis and comparison of six strains from genera Psychromarinibacter, Lutimaribacter, and Maritimibacter, including a novel species: Psychromarinibacter sediminicola sp. nov.</title>
        <authorList>
            <person name="Wang Y.-H."/>
            <person name="Ye M.-Q."/>
            <person name="Du Z.-J."/>
        </authorList>
    </citation>
    <scope>NUCLEOTIDE SEQUENCE</scope>
    <source>
        <strain evidence="7">C21-152</strain>
    </source>
</reference>
<dbReference type="PRINTS" id="PR00839">
    <property type="entry name" value="V8PROTEASE"/>
</dbReference>
<dbReference type="RefSeq" id="WP_275569237.1">
    <property type="nucleotide sequence ID" value="NZ_JARGYC010000075.1"/>
</dbReference>
<dbReference type="EMBL" id="JARGYC010000075">
    <property type="protein sequence ID" value="MDF0603113.1"/>
    <property type="molecule type" value="Genomic_DNA"/>
</dbReference>
<dbReference type="InterPro" id="IPR050966">
    <property type="entry name" value="Glutamyl_endopeptidase"/>
</dbReference>
<keyword evidence="8" id="KW-1185">Reference proteome</keyword>
<comment type="caution">
    <text evidence="7">The sequence shown here is derived from an EMBL/GenBank/DDBJ whole genome shotgun (WGS) entry which is preliminary data.</text>
</comment>
<keyword evidence="2 6" id="KW-0645">Protease</keyword>
<proteinExistence type="inferred from homology"/>
<keyword evidence="5 6" id="KW-0720">Serine protease</keyword>
<feature type="chain" id="PRO_5041767406" description="Serine protease" evidence="6">
    <location>
        <begin position="21"/>
        <end position="276"/>
    </location>
</feature>
<comment type="similarity">
    <text evidence="1 6">Belongs to the peptidase S1B family.</text>
</comment>
<evidence type="ECO:0000256" key="6">
    <source>
        <dbReference type="RuleBase" id="RU004296"/>
    </source>
</evidence>
<dbReference type="GO" id="GO:0006508">
    <property type="term" value="P:proteolysis"/>
    <property type="evidence" value="ECO:0007669"/>
    <property type="project" value="UniProtKB-KW"/>
</dbReference>
<dbReference type="InterPro" id="IPR009003">
    <property type="entry name" value="Peptidase_S1_PA"/>
</dbReference>
<keyword evidence="4 6" id="KW-0378">Hydrolase</keyword>
<evidence type="ECO:0000313" key="8">
    <source>
        <dbReference type="Proteomes" id="UP001220964"/>
    </source>
</evidence>
<dbReference type="InterPro" id="IPR043504">
    <property type="entry name" value="Peptidase_S1_PA_chymotrypsin"/>
</dbReference>